<dbReference type="SUPFAM" id="SSF52833">
    <property type="entry name" value="Thioredoxin-like"/>
    <property type="match status" value="1"/>
</dbReference>
<reference evidence="8" key="1">
    <citation type="submission" date="2016-01" db="EMBL/GenBank/DDBJ databases">
        <authorList>
            <person name="Peeters C."/>
        </authorList>
    </citation>
    <scope>NUCLEOTIDE SEQUENCE [LARGE SCALE GENOMIC DNA]</scope>
    <source>
        <strain evidence="8">LMG 29318</strain>
    </source>
</reference>
<organism evidence="8 9">
    <name type="scientific">Caballeronia catudaia</name>
    <dbReference type="NCBI Taxonomy" id="1777136"/>
    <lineage>
        <taxon>Bacteria</taxon>
        <taxon>Pseudomonadati</taxon>
        <taxon>Pseudomonadota</taxon>
        <taxon>Betaproteobacteria</taxon>
        <taxon>Burkholderiales</taxon>
        <taxon>Burkholderiaceae</taxon>
        <taxon>Caballeronia</taxon>
    </lineage>
</organism>
<keyword evidence="4 6" id="KW-1015">Disulfide bond</keyword>
<dbReference type="InterPro" id="IPR036249">
    <property type="entry name" value="Thioredoxin-like_sf"/>
</dbReference>
<dbReference type="PANTHER" id="PTHR43110:SF1">
    <property type="entry name" value="THIOL PEROXIDASE"/>
    <property type="match status" value="1"/>
</dbReference>
<feature type="domain" description="Thioredoxin" evidence="7">
    <location>
        <begin position="18"/>
        <end position="166"/>
    </location>
</feature>
<keyword evidence="3 6" id="KW-0560">Oxidoreductase</keyword>
<dbReference type="InterPro" id="IPR050455">
    <property type="entry name" value="Tpx_Peroxidase_subfamily"/>
</dbReference>
<evidence type="ECO:0000313" key="8">
    <source>
        <dbReference type="EMBL" id="SAK42906.1"/>
    </source>
</evidence>
<evidence type="ECO:0000259" key="7">
    <source>
        <dbReference type="PROSITE" id="PS51352"/>
    </source>
</evidence>
<comment type="catalytic activity">
    <reaction evidence="6">
        <text>a hydroperoxide + [thioredoxin]-dithiol = an alcohol + [thioredoxin]-disulfide + H2O</text>
        <dbReference type="Rhea" id="RHEA:62620"/>
        <dbReference type="Rhea" id="RHEA-COMP:10698"/>
        <dbReference type="Rhea" id="RHEA-COMP:10700"/>
        <dbReference type="ChEBI" id="CHEBI:15377"/>
        <dbReference type="ChEBI" id="CHEBI:29950"/>
        <dbReference type="ChEBI" id="CHEBI:30879"/>
        <dbReference type="ChEBI" id="CHEBI:35924"/>
        <dbReference type="ChEBI" id="CHEBI:50058"/>
        <dbReference type="EC" id="1.11.1.24"/>
    </reaction>
</comment>
<evidence type="ECO:0000256" key="3">
    <source>
        <dbReference type="ARBA" id="ARBA00023002"/>
    </source>
</evidence>
<proteinExistence type="inferred from homology"/>
<gene>
    <name evidence="6" type="primary">tpx</name>
    <name evidence="8" type="ORF">AWB75_00475</name>
</gene>
<dbReference type="PROSITE" id="PS51352">
    <property type="entry name" value="THIOREDOXIN_2"/>
    <property type="match status" value="1"/>
</dbReference>
<comment type="function">
    <text evidence="6">Thiol-specific peroxidase that catalyzes the reduction of hydrogen peroxide and organic hydroperoxides to water and alcohols, respectively. Plays a role in cell protection against oxidative stress by detoxifying peroxides.</text>
</comment>
<keyword evidence="5 6" id="KW-0676">Redox-active center</keyword>
<dbReference type="AlphaFoldDB" id="A0A157ZBI8"/>
<dbReference type="EMBL" id="FCOF02000002">
    <property type="protein sequence ID" value="SAK42906.1"/>
    <property type="molecule type" value="Genomic_DNA"/>
</dbReference>
<dbReference type="RefSeq" id="WP_061122488.1">
    <property type="nucleotide sequence ID" value="NZ_FCOF02000002.1"/>
</dbReference>
<accession>A0A157ZBI8</accession>
<dbReference type="InterPro" id="IPR002065">
    <property type="entry name" value="TPX"/>
</dbReference>
<comment type="subunit">
    <text evidence="6">Homodimer.</text>
</comment>
<dbReference type="Gene3D" id="3.40.30.10">
    <property type="entry name" value="Glutaredoxin"/>
    <property type="match status" value="1"/>
</dbReference>
<protein>
    <recommendedName>
        <fullName evidence="6">Thiol peroxidase</fullName>
        <shortName evidence="6">Tpx</shortName>
        <ecNumber evidence="6">1.11.1.24</ecNumber>
    </recommendedName>
    <alternativeName>
        <fullName evidence="6">Peroxiredoxin tpx</fullName>
        <shortName evidence="6">Prx</shortName>
    </alternativeName>
    <alternativeName>
        <fullName evidence="6">Thioredoxin peroxidase</fullName>
    </alternativeName>
    <alternativeName>
        <fullName evidence="6">Thioredoxin-dependent peroxiredoxin</fullName>
    </alternativeName>
</protein>
<dbReference type="HAMAP" id="MF_00269">
    <property type="entry name" value="Tpx"/>
    <property type="match status" value="1"/>
</dbReference>
<evidence type="ECO:0000256" key="4">
    <source>
        <dbReference type="ARBA" id="ARBA00023157"/>
    </source>
</evidence>
<dbReference type="GO" id="GO:0008379">
    <property type="term" value="F:thioredoxin peroxidase activity"/>
    <property type="evidence" value="ECO:0007669"/>
    <property type="project" value="UniProtKB-UniRule"/>
</dbReference>
<feature type="active site" description="Cysteine sulfenic acid (-SOH) intermediate" evidence="6">
    <location>
        <position position="60"/>
    </location>
</feature>
<keyword evidence="2 6" id="KW-0049">Antioxidant</keyword>
<feature type="disulfide bond" description="Redox-active" evidence="6">
    <location>
        <begin position="60"/>
        <end position="94"/>
    </location>
</feature>
<dbReference type="EC" id="1.11.1.24" evidence="6"/>
<dbReference type="PROSITE" id="PS01265">
    <property type="entry name" value="TPX"/>
    <property type="match status" value="1"/>
</dbReference>
<comment type="caution">
    <text evidence="8">The sequence shown here is derived from an EMBL/GenBank/DDBJ whole genome shotgun (WGS) entry which is preliminary data.</text>
</comment>
<comment type="similarity">
    <text evidence="6">Belongs to the peroxiredoxin family. Tpx subfamily.</text>
</comment>
<dbReference type="InterPro" id="IPR013740">
    <property type="entry name" value="Redoxin"/>
</dbReference>
<sequence>MSQVTLGGNPIDVNGTFPGTGQQAPEFTLVGADLGDINLAKFAGKRKVLNIVPSLDTPTCATSTRKFNEAATKLDNTVVVVVSGDLPFAAKRFCTTEGIENCVTASTFRGHEFAQAYGVDVTSGPLKGLTARAVVVLDENNKVLHSELVSEIKQEPNYDAALAALK</sequence>
<evidence type="ECO:0000256" key="5">
    <source>
        <dbReference type="ARBA" id="ARBA00023284"/>
    </source>
</evidence>
<comment type="miscellaneous">
    <text evidence="6">The active site is a conserved redox-active cysteine residue, the peroxidatic cysteine (C(P)), which makes the nucleophilic attack on the peroxide substrate. The peroxide oxidizes the C(P)-SH to cysteine sulfenic acid (C(P)-SOH), which then reacts with another cysteine residue, the resolving cysteine (C(R)), to form a disulfide bridge. The disulfide is subsequently reduced by an appropriate electron donor to complete the catalytic cycle. In this atypical 2-Cys peroxiredoxin, C(R) is present in the same subunit to form an intramolecular disulfide. The disulfide is subsequently reduced by thioredoxin.</text>
</comment>
<dbReference type="InterPro" id="IPR018219">
    <property type="entry name" value="Tpx_CS"/>
</dbReference>
<keyword evidence="9" id="KW-1185">Reference proteome</keyword>
<keyword evidence="1 6" id="KW-0575">Peroxidase</keyword>
<evidence type="ECO:0000256" key="1">
    <source>
        <dbReference type="ARBA" id="ARBA00022559"/>
    </source>
</evidence>
<dbReference type="Proteomes" id="UP000054870">
    <property type="component" value="Unassembled WGS sequence"/>
</dbReference>
<dbReference type="PANTHER" id="PTHR43110">
    <property type="entry name" value="THIOL PEROXIDASE"/>
    <property type="match status" value="1"/>
</dbReference>
<name>A0A157ZBI8_9BURK</name>
<evidence type="ECO:0000256" key="6">
    <source>
        <dbReference type="HAMAP-Rule" id="MF_00269"/>
    </source>
</evidence>
<evidence type="ECO:0000256" key="2">
    <source>
        <dbReference type="ARBA" id="ARBA00022862"/>
    </source>
</evidence>
<dbReference type="CDD" id="cd03014">
    <property type="entry name" value="PRX_Atyp2cys"/>
    <property type="match status" value="1"/>
</dbReference>
<dbReference type="NCBIfam" id="NF001808">
    <property type="entry name" value="PRK00522.1"/>
    <property type="match status" value="1"/>
</dbReference>
<dbReference type="Pfam" id="PF08534">
    <property type="entry name" value="Redoxin"/>
    <property type="match status" value="1"/>
</dbReference>
<dbReference type="InterPro" id="IPR013766">
    <property type="entry name" value="Thioredoxin_domain"/>
</dbReference>
<evidence type="ECO:0000313" key="9">
    <source>
        <dbReference type="Proteomes" id="UP000054870"/>
    </source>
</evidence>
<dbReference type="OrthoDB" id="9781543at2"/>